<dbReference type="RefSeq" id="WP_162737204.1">
    <property type="nucleotide sequence ID" value="NZ_JABUMX010000005.1"/>
</dbReference>
<evidence type="ECO:0000313" key="3">
    <source>
        <dbReference type="Proteomes" id="UP000550508"/>
    </source>
</evidence>
<dbReference type="AlphaFoldDB" id="A0A849W049"/>
<reference evidence="2 3" key="1">
    <citation type="submission" date="2020-05" db="EMBL/GenBank/DDBJ databases">
        <authorList>
            <person name="Kim M.K."/>
        </authorList>
    </citation>
    <scope>NUCLEOTIDE SEQUENCE [LARGE SCALE GENOMIC DNA]</scope>
    <source>
        <strain evidence="2 3">BT25</strain>
    </source>
</reference>
<sequence length="87" mass="9364">MTASKVTARSPKLNLLLRIADGLSYAATPAFVLMAVLTASGTADMCGSVQSMSPLNDMAIMYLLMSVFHLPPWLRLAARRGSSHLRV</sequence>
<feature type="transmembrane region" description="Helical" evidence="1">
    <location>
        <begin position="59"/>
        <end position="78"/>
    </location>
</feature>
<evidence type="ECO:0000313" key="2">
    <source>
        <dbReference type="EMBL" id="NTS33393.1"/>
    </source>
</evidence>
<organism evidence="2 3">
    <name type="scientific">Phyllobacterium pellucidum</name>
    <dbReference type="NCBI Taxonomy" id="2740464"/>
    <lineage>
        <taxon>Bacteria</taxon>
        <taxon>Pseudomonadati</taxon>
        <taxon>Pseudomonadota</taxon>
        <taxon>Alphaproteobacteria</taxon>
        <taxon>Hyphomicrobiales</taxon>
        <taxon>Phyllobacteriaceae</taxon>
        <taxon>Phyllobacterium</taxon>
    </lineage>
</organism>
<keyword evidence="1" id="KW-0812">Transmembrane</keyword>
<keyword evidence="1" id="KW-0472">Membrane</keyword>
<accession>A0A849W049</accession>
<comment type="caution">
    <text evidence="2">The sequence shown here is derived from an EMBL/GenBank/DDBJ whole genome shotgun (WGS) entry which is preliminary data.</text>
</comment>
<proteinExistence type="predicted"/>
<protein>
    <submittedName>
        <fullName evidence="2">Uncharacterized protein</fullName>
    </submittedName>
</protein>
<name>A0A849W049_9HYPH</name>
<gene>
    <name evidence="2" type="ORF">HQ945_19235</name>
</gene>
<feature type="transmembrane region" description="Helical" evidence="1">
    <location>
        <begin position="15"/>
        <end position="39"/>
    </location>
</feature>
<dbReference type="Proteomes" id="UP000550508">
    <property type="component" value="Unassembled WGS sequence"/>
</dbReference>
<keyword evidence="3" id="KW-1185">Reference proteome</keyword>
<evidence type="ECO:0000256" key="1">
    <source>
        <dbReference type="SAM" id="Phobius"/>
    </source>
</evidence>
<dbReference type="EMBL" id="JABUMX010000005">
    <property type="protein sequence ID" value="NTS33393.1"/>
    <property type="molecule type" value="Genomic_DNA"/>
</dbReference>
<keyword evidence="1" id="KW-1133">Transmembrane helix</keyword>